<accession>A0AAD5WK79</accession>
<dbReference type="AlphaFoldDB" id="A0AAD5WK79"/>
<keyword evidence="2" id="KW-1185">Reference proteome</keyword>
<evidence type="ECO:0000313" key="2">
    <source>
        <dbReference type="Proteomes" id="UP001196413"/>
    </source>
</evidence>
<evidence type="ECO:0000313" key="1">
    <source>
        <dbReference type="EMBL" id="KAJ1372830.1"/>
    </source>
</evidence>
<protein>
    <submittedName>
        <fullName evidence="1">Uncharacterized protein</fullName>
    </submittedName>
</protein>
<gene>
    <name evidence="1" type="ORF">KIN20_035112</name>
</gene>
<comment type="caution">
    <text evidence="1">The sequence shown here is derived from an EMBL/GenBank/DDBJ whole genome shotgun (WGS) entry which is preliminary data.</text>
</comment>
<organism evidence="1 2">
    <name type="scientific">Parelaphostrongylus tenuis</name>
    <name type="common">Meningeal worm</name>
    <dbReference type="NCBI Taxonomy" id="148309"/>
    <lineage>
        <taxon>Eukaryota</taxon>
        <taxon>Metazoa</taxon>
        <taxon>Ecdysozoa</taxon>
        <taxon>Nematoda</taxon>
        <taxon>Chromadorea</taxon>
        <taxon>Rhabditida</taxon>
        <taxon>Rhabditina</taxon>
        <taxon>Rhabditomorpha</taxon>
        <taxon>Strongyloidea</taxon>
        <taxon>Metastrongylidae</taxon>
        <taxon>Parelaphostrongylus</taxon>
    </lineage>
</organism>
<proteinExistence type="predicted"/>
<sequence length="118" mass="13844">MSQEQNRLLILHKYRSGSSAAETFRRISEAWMTEQLGELQFLIVPIFSNLEMGYDDEQKGHRSQGINGQADLNTVETSLSFTTRMLDGSKNIEFYRHAIMNLPEKWERVTEFDEEYFD</sequence>
<dbReference type="Proteomes" id="UP001196413">
    <property type="component" value="Unassembled WGS sequence"/>
</dbReference>
<reference evidence="1" key="1">
    <citation type="submission" date="2021-06" db="EMBL/GenBank/DDBJ databases">
        <title>Parelaphostrongylus tenuis whole genome reference sequence.</title>
        <authorList>
            <person name="Garwood T.J."/>
            <person name="Larsen P.A."/>
            <person name="Fountain-Jones N.M."/>
            <person name="Garbe J.R."/>
            <person name="Macchietto M.G."/>
            <person name="Kania S.A."/>
            <person name="Gerhold R.W."/>
            <person name="Richards J.E."/>
            <person name="Wolf T.M."/>
        </authorList>
    </citation>
    <scope>NUCLEOTIDE SEQUENCE</scope>
    <source>
        <strain evidence="1">MNPRO001-30</strain>
        <tissue evidence="1">Meninges</tissue>
    </source>
</reference>
<name>A0AAD5WK79_PARTN</name>
<dbReference type="EMBL" id="JAHQIW010007195">
    <property type="protein sequence ID" value="KAJ1372830.1"/>
    <property type="molecule type" value="Genomic_DNA"/>
</dbReference>